<feature type="region of interest" description="Disordered" evidence="1">
    <location>
        <begin position="1"/>
        <end position="72"/>
    </location>
</feature>
<accession>A0A2G5I1X0</accession>
<evidence type="ECO:0000313" key="5">
    <source>
        <dbReference type="Proteomes" id="UP001302367"/>
    </source>
</evidence>
<evidence type="ECO:0000256" key="1">
    <source>
        <dbReference type="SAM" id="MobiDB-lite"/>
    </source>
</evidence>
<feature type="region of interest" description="Disordered" evidence="1">
    <location>
        <begin position="121"/>
        <end position="148"/>
    </location>
</feature>
<dbReference type="AlphaFoldDB" id="A0A2G5I1X0"/>
<gene>
    <name evidence="2" type="ORF">CB0940_02361</name>
    <name evidence="3" type="ORF">RHO25_004112</name>
</gene>
<organism evidence="2 4">
    <name type="scientific">Cercospora beticola</name>
    <name type="common">Sugarbeet leaf spot fungus</name>
    <dbReference type="NCBI Taxonomy" id="122368"/>
    <lineage>
        <taxon>Eukaryota</taxon>
        <taxon>Fungi</taxon>
        <taxon>Dikarya</taxon>
        <taxon>Ascomycota</taxon>
        <taxon>Pezizomycotina</taxon>
        <taxon>Dothideomycetes</taxon>
        <taxon>Dothideomycetidae</taxon>
        <taxon>Mycosphaerellales</taxon>
        <taxon>Mycosphaerellaceae</taxon>
        <taxon>Cercospora</taxon>
    </lineage>
</organism>
<feature type="compositionally biased region" description="Basic and acidic residues" evidence="1">
    <location>
        <begin position="1"/>
        <end position="10"/>
    </location>
</feature>
<dbReference type="Proteomes" id="UP000230605">
    <property type="component" value="Chromosome 3"/>
</dbReference>
<protein>
    <submittedName>
        <fullName evidence="2">Uncharacterized protein</fullName>
    </submittedName>
</protein>
<feature type="compositionally biased region" description="Low complexity" evidence="1">
    <location>
        <begin position="137"/>
        <end position="148"/>
    </location>
</feature>
<proteinExistence type="predicted"/>
<dbReference type="Proteomes" id="UP001302367">
    <property type="component" value="Chromosome 3"/>
</dbReference>
<reference evidence="2 4" key="1">
    <citation type="submission" date="2015-10" db="EMBL/GenBank/DDBJ databases">
        <title>The cercosporin biosynthetic gene cluster was horizontally transferred to several fungal lineages and shown to be expanded in Cercospora beticola based on microsynteny with recipient genomes.</title>
        <authorList>
            <person name="De Jonge R."/>
            <person name="Ebert M.K."/>
            <person name="Suttle J.C."/>
            <person name="Jurick Ii W.M."/>
            <person name="Secor G.A."/>
            <person name="Thomma B.P."/>
            <person name="Van De Peer Y."/>
            <person name="Bolton M.D."/>
        </authorList>
    </citation>
    <scope>NUCLEOTIDE SEQUENCE [LARGE SCALE GENOMIC DNA]</scope>
    <source>
        <strain evidence="2 4">09-40</strain>
    </source>
</reference>
<evidence type="ECO:0000313" key="4">
    <source>
        <dbReference type="Proteomes" id="UP000230605"/>
    </source>
</evidence>
<feature type="region of interest" description="Disordered" evidence="1">
    <location>
        <begin position="162"/>
        <end position="181"/>
    </location>
</feature>
<evidence type="ECO:0000313" key="2">
    <source>
        <dbReference type="EMBL" id="PIA98796.1"/>
    </source>
</evidence>
<dbReference type="EMBL" id="CP134186">
    <property type="protein sequence ID" value="WPA99494.1"/>
    <property type="molecule type" value="Genomic_DNA"/>
</dbReference>
<dbReference type="OrthoDB" id="3650416at2759"/>
<name>A0A2G5I1X0_CERBT</name>
<feature type="compositionally biased region" description="Polar residues" evidence="1">
    <location>
        <begin position="56"/>
        <end position="69"/>
    </location>
</feature>
<keyword evidence="5" id="KW-1185">Reference proteome</keyword>
<reference evidence="3 5" key="2">
    <citation type="submission" date="2023-09" db="EMBL/GenBank/DDBJ databases">
        <title>Complete-Gapless Cercospora beticola genome.</title>
        <authorList>
            <person name="Wyatt N.A."/>
            <person name="Spanner R.E."/>
            <person name="Bolton M.D."/>
        </authorList>
    </citation>
    <scope>NUCLEOTIDE SEQUENCE [LARGE SCALE GENOMIC DNA]</scope>
    <source>
        <strain evidence="3">Cb09-40</strain>
    </source>
</reference>
<dbReference type="EMBL" id="LKMD01000101">
    <property type="protein sequence ID" value="PIA98796.1"/>
    <property type="molecule type" value="Genomic_DNA"/>
</dbReference>
<sequence length="379" mass="40702">MMQPEHERPSRLKKRGHVSTGVAEDLQSDVVRPNDQFVLPIRTAVASNGVDPDPSSRPNAPAPSTQGSDVNPLLRTTDYLQHPIYLGSRSVSVDAAANVNSSVFLGSHATAPALEHASVDRLHCPPAPRKPSAQYKSRSSPVVPAGSVSSDNVLGSYATAPALQGSNVNSPPRPPELLDPSVFYRSGSVSVDGSGNVNSNLPLRSYPATPAFQSFNIIPPFRFPGPPHPPGVFPSGSVVTEAGTPVDAAETANEDETEDSAGVEAVIKLVKKLPLLELVYLAEVVEVEVKARGIPQLGRASYHSNDRLPTKFDKARSGRMIEEGRKLTERMAADDQRFAEIGKKRRRMEEQTVEGVRMLREGLLKIQANVPTEQGHAGL</sequence>
<evidence type="ECO:0000313" key="3">
    <source>
        <dbReference type="EMBL" id="WPA99494.1"/>
    </source>
</evidence>